<evidence type="ECO:0000313" key="3">
    <source>
        <dbReference type="EMBL" id="KEQ96392.1"/>
    </source>
</evidence>
<feature type="coiled-coil region" evidence="1">
    <location>
        <begin position="46"/>
        <end position="91"/>
    </location>
</feature>
<evidence type="ECO:0000256" key="2">
    <source>
        <dbReference type="SAM" id="MobiDB-lite"/>
    </source>
</evidence>
<accession>A0A074YQL2</accession>
<proteinExistence type="predicted"/>
<evidence type="ECO:0000313" key="4">
    <source>
        <dbReference type="Proteomes" id="UP000030641"/>
    </source>
</evidence>
<gene>
    <name evidence="3" type="ORF">AUEXF2481DRAFT_28344</name>
</gene>
<keyword evidence="4" id="KW-1185">Reference proteome</keyword>
<organism evidence="3 4">
    <name type="scientific">Aureobasidium subglaciale (strain EXF-2481)</name>
    <name type="common">Aureobasidium pullulans var. subglaciale</name>
    <dbReference type="NCBI Taxonomy" id="1043005"/>
    <lineage>
        <taxon>Eukaryota</taxon>
        <taxon>Fungi</taxon>
        <taxon>Dikarya</taxon>
        <taxon>Ascomycota</taxon>
        <taxon>Pezizomycotina</taxon>
        <taxon>Dothideomycetes</taxon>
        <taxon>Dothideomycetidae</taxon>
        <taxon>Dothideales</taxon>
        <taxon>Saccotheciaceae</taxon>
        <taxon>Aureobasidium</taxon>
    </lineage>
</organism>
<dbReference type="HOGENOM" id="CLU_841935_0_0_1"/>
<feature type="region of interest" description="Disordered" evidence="2">
    <location>
        <begin position="108"/>
        <end position="133"/>
    </location>
</feature>
<dbReference type="EMBL" id="KL584756">
    <property type="protein sequence ID" value="KEQ96392.1"/>
    <property type="molecule type" value="Genomic_DNA"/>
</dbReference>
<evidence type="ECO:0000256" key="1">
    <source>
        <dbReference type="SAM" id="Coils"/>
    </source>
</evidence>
<dbReference type="AlphaFoldDB" id="A0A074YQL2"/>
<dbReference type="OrthoDB" id="3836565at2759"/>
<sequence>MPPSITAIPKLELKSGGRSLEAQIELNMEEITRLMVRIHKEQHDFVEKVQREQNELAQQIDKEQSDYAEELESLQEVQQALLKRLNAVKSDAHIQEINGLKAEKQLLQPSDSGVFSDGDDAPDSTPTPSSMTARLGSFNLKRKAVTIDDEDSKPRPVKVQRVQLDPNVDAELDLVTEATTDLRGAEATSSNATAPTIYLTAEEQELEIDEDDSAWEKDGQRLREAWVTQLKEFNKKNPEWATKITTAGCVRSALWNQERGGDYACRTCWNTGHLCVAFDKGDNCFWLRPQLPAARAKNVVGPYDLERFHSMKMTASRTDVPAYWEKNWTS</sequence>
<dbReference type="InParanoid" id="A0A074YQL2"/>
<dbReference type="RefSeq" id="XP_013344875.1">
    <property type="nucleotide sequence ID" value="XM_013489421.1"/>
</dbReference>
<reference evidence="3 4" key="1">
    <citation type="journal article" date="2014" name="BMC Genomics">
        <title>Genome sequencing of four Aureobasidium pullulans varieties: biotechnological potential, stress tolerance, and description of new species.</title>
        <authorList>
            <person name="Gostin Ar C."/>
            <person name="Ohm R.A."/>
            <person name="Kogej T."/>
            <person name="Sonjak S."/>
            <person name="Turk M."/>
            <person name="Zajc J."/>
            <person name="Zalar P."/>
            <person name="Grube M."/>
            <person name="Sun H."/>
            <person name="Han J."/>
            <person name="Sharma A."/>
            <person name="Chiniquy J."/>
            <person name="Ngan C.Y."/>
            <person name="Lipzen A."/>
            <person name="Barry K."/>
            <person name="Grigoriev I.V."/>
            <person name="Gunde-Cimerman N."/>
        </authorList>
    </citation>
    <scope>NUCLEOTIDE SEQUENCE [LARGE SCALE GENOMIC DNA]</scope>
    <source>
        <strain evidence="3 4">EXF-2481</strain>
    </source>
</reference>
<protein>
    <submittedName>
        <fullName evidence="3">Uncharacterized protein</fullName>
    </submittedName>
</protein>
<dbReference type="GeneID" id="25363699"/>
<dbReference type="Proteomes" id="UP000030641">
    <property type="component" value="Unassembled WGS sequence"/>
</dbReference>
<keyword evidence="1" id="KW-0175">Coiled coil</keyword>
<name>A0A074YQL2_AURSE</name>